<accession>A0A5D0N7H7</accession>
<dbReference type="Pfam" id="PF02874">
    <property type="entry name" value="ATP-synt_ab_N"/>
    <property type="match status" value="1"/>
</dbReference>
<keyword evidence="4 7" id="KW-0406">Ion transport</keyword>
<dbReference type="GO" id="GO:0005524">
    <property type="term" value="F:ATP binding"/>
    <property type="evidence" value="ECO:0007669"/>
    <property type="project" value="UniProtKB-UniRule"/>
</dbReference>
<dbReference type="NCBIfam" id="NF003235">
    <property type="entry name" value="PRK04196.1"/>
    <property type="match status" value="1"/>
</dbReference>
<dbReference type="SUPFAM" id="SSF52540">
    <property type="entry name" value="P-loop containing nucleoside triphosphate hydrolases"/>
    <property type="match status" value="1"/>
</dbReference>
<dbReference type="GO" id="GO:0042777">
    <property type="term" value="P:proton motive force-driven plasma membrane ATP synthesis"/>
    <property type="evidence" value="ECO:0007669"/>
    <property type="project" value="UniProtKB-UniRule"/>
</dbReference>
<dbReference type="InterPro" id="IPR055190">
    <property type="entry name" value="ATP-synt_VA_C"/>
</dbReference>
<keyword evidence="6" id="KW-0139">CF(1)</keyword>
<evidence type="ECO:0000256" key="5">
    <source>
        <dbReference type="ARBA" id="ARBA00023136"/>
    </source>
</evidence>
<dbReference type="PANTHER" id="PTHR43389">
    <property type="entry name" value="V-TYPE PROTON ATPASE SUBUNIT B"/>
    <property type="match status" value="1"/>
</dbReference>
<dbReference type="PROSITE" id="PS00152">
    <property type="entry name" value="ATPASE_ALPHA_BETA"/>
    <property type="match status" value="1"/>
</dbReference>
<evidence type="ECO:0000256" key="1">
    <source>
        <dbReference type="ARBA" id="ARBA00008936"/>
    </source>
</evidence>
<evidence type="ECO:0000259" key="11">
    <source>
        <dbReference type="Pfam" id="PF22919"/>
    </source>
</evidence>
<dbReference type="HAMAP" id="MF_00310">
    <property type="entry name" value="ATP_synth_B_arch"/>
    <property type="match status" value="1"/>
</dbReference>
<dbReference type="Proteomes" id="UP000323380">
    <property type="component" value="Unassembled WGS sequence"/>
</dbReference>
<dbReference type="Pfam" id="PF00006">
    <property type="entry name" value="ATP-synt_ab"/>
    <property type="match status" value="1"/>
</dbReference>
<keyword evidence="13" id="KW-1185">Reference proteome</keyword>
<dbReference type="InterPro" id="IPR020003">
    <property type="entry name" value="ATPase_a/bsu_AS"/>
</dbReference>
<keyword evidence="5" id="KW-0472">Membrane</keyword>
<evidence type="ECO:0000313" key="13">
    <source>
        <dbReference type="Proteomes" id="UP000323380"/>
    </source>
</evidence>
<dbReference type="GO" id="GO:0046961">
    <property type="term" value="F:proton-transporting ATPase activity, rotational mechanism"/>
    <property type="evidence" value="ECO:0007669"/>
    <property type="project" value="TreeGrafter"/>
</dbReference>
<keyword evidence="7" id="KW-0066">ATP synthesis</keyword>
<dbReference type="CDD" id="cd18118">
    <property type="entry name" value="ATP-synt_V_A-type_beta_N"/>
    <property type="match status" value="1"/>
</dbReference>
<dbReference type="InterPro" id="IPR027417">
    <property type="entry name" value="P-loop_NTPase"/>
</dbReference>
<dbReference type="GO" id="GO:0045259">
    <property type="term" value="C:proton-transporting ATP synthase complex"/>
    <property type="evidence" value="ECO:0007669"/>
    <property type="project" value="UniProtKB-KW"/>
</dbReference>
<evidence type="ECO:0000259" key="9">
    <source>
        <dbReference type="Pfam" id="PF00006"/>
    </source>
</evidence>
<comment type="caution">
    <text evidence="12">The sequence shown here is derived from an EMBL/GenBank/DDBJ whole genome shotgun (WGS) entry which is preliminary data.</text>
</comment>
<keyword evidence="3" id="KW-1003">Cell membrane</keyword>
<dbReference type="InterPro" id="IPR022879">
    <property type="entry name" value="V-ATPase_su_B/beta"/>
</dbReference>
<proteinExistence type="inferred from homology"/>
<organism evidence="12 13">
    <name type="scientific">Actinomadura chibensis</name>
    <dbReference type="NCBI Taxonomy" id="392828"/>
    <lineage>
        <taxon>Bacteria</taxon>
        <taxon>Bacillati</taxon>
        <taxon>Actinomycetota</taxon>
        <taxon>Actinomycetes</taxon>
        <taxon>Streptosporangiales</taxon>
        <taxon>Thermomonosporaceae</taxon>
        <taxon>Actinomadura</taxon>
    </lineage>
</organism>
<feature type="compositionally biased region" description="Basic and acidic residues" evidence="8">
    <location>
        <begin position="7"/>
        <end position="20"/>
    </location>
</feature>
<gene>
    <name evidence="7" type="primary">atpB</name>
    <name evidence="12" type="ORF">FXF69_39855</name>
</gene>
<dbReference type="InterPro" id="IPR000194">
    <property type="entry name" value="ATPase_F1/V1/A1_a/bsu_nucl-bd"/>
</dbReference>
<evidence type="ECO:0000256" key="2">
    <source>
        <dbReference type="ARBA" id="ARBA00022448"/>
    </source>
</evidence>
<dbReference type="GO" id="GO:0046933">
    <property type="term" value="F:proton-transporting ATP synthase activity, rotational mechanism"/>
    <property type="evidence" value="ECO:0007669"/>
    <property type="project" value="UniProtKB-UniRule"/>
</dbReference>
<protein>
    <recommendedName>
        <fullName evidence="7">V-type ATP synthase beta chain</fullName>
    </recommendedName>
    <alternativeName>
        <fullName evidence="7">V-ATPase subunit B</fullName>
    </alternativeName>
</protein>
<keyword evidence="7" id="KW-0375">Hydrogen ion transport</keyword>
<evidence type="ECO:0000256" key="4">
    <source>
        <dbReference type="ARBA" id="ARBA00023065"/>
    </source>
</evidence>
<evidence type="ECO:0000259" key="10">
    <source>
        <dbReference type="Pfam" id="PF02874"/>
    </source>
</evidence>
<sequence length="479" mass="51130">MTGNDGAPERSGEASRADGGRWARPAYTRVSRVHGPLMVVRDAEGVGWDEFADIRLDSGEARHGLVLDTARDQVLVQVLEGTGGMRFEGTRVAFSGTPLRVPVGTSWLGRVCDGLGAPLDGGPPIMADADAPAAGVPLNPVHREPPAEPVLTGVSAIDALTTLARGQKLPIFSRAGLPHLELAAQIAAQASAGGDPFCVVFAAMGLTRADAAAVRDTLEDRSAAGDLVLLLNLADAPVIERILTPRIALTVAEHLAFEEGRHVLVVMGDMTAYCEALREVSAARGEIPARRAYPGYLYSDLASLYERCGRVRGRPGSVTLIPVLTMPGGDITHPVPDLTGYITEGQIVLSEDLHARGVYPPVDALESLSRLMRKAAGPNRTRDDHLDVAAQVLAALARARHAHDLGELVGSGALSETDRRYLDFERAYQEILVSQGVAELRPLAETLDRAWRALAALPRRELTMLPGAMIDAHRTEETR</sequence>
<dbReference type="CDD" id="cd01135">
    <property type="entry name" value="V_A-ATPase_B"/>
    <property type="match status" value="1"/>
</dbReference>
<keyword evidence="2 7" id="KW-0813">Transport</keyword>
<dbReference type="RefSeq" id="WP_083980728.1">
    <property type="nucleotide sequence ID" value="NZ_VSFG01000013.1"/>
</dbReference>
<name>A0A5D0N7H7_9ACTN</name>
<dbReference type="Gene3D" id="3.40.50.12240">
    <property type="match status" value="1"/>
</dbReference>
<reference evidence="12 13" key="1">
    <citation type="submission" date="2019-08" db="EMBL/GenBank/DDBJ databases">
        <title>Actinomadura sp. nov. CYP1-5 isolated from mountain soil.</title>
        <authorList>
            <person name="Songsumanus A."/>
            <person name="Kuncharoen N."/>
            <person name="Kudo T."/>
            <person name="Yuki M."/>
            <person name="Igarashi Y."/>
            <person name="Tanasupawat S."/>
        </authorList>
    </citation>
    <scope>NUCLEOTIDE SEQUENCE [LARGE SCALE GENOMIC DNA]</scope>
    <source>
        <strain evidence="12 13">JCM 14158</strain>
    </source>
</reference>
<evidence type="ECO:0000256" key="3">
    <source>
        <dbReference type="ARBA" id="ARBA00022475"/>
    </source>
</evidence>
<feature type="region of interest" description="Disordered" evidence="8">
    <location>
        <begin position="1"/>
        <end position="20"/>
    </location>
</feature>
<evidence type="ECO:0000313" key="12">
    <source>
        <dbReference type="EMBL" id="TYB40145.1"/>
    </source>
</evidence>
<dbReference type="STRING" id="1220554.GCA_001552135_03156"/>
<comment type="similarity">
    <text evidence="1 7">Belongs to the ATPase alpha/beta chains family.</text>
</comment>
<dbReference type="Pfam" id="PF22919">
    <property type="entry name" value="ATP-synt_VA_C"/>
    <property type="match status" value="1"/>
</dbReference>
<evidence type="ECO:0000256" key="7">
    <source>
        <dbReference type="HAMAP-Rule" id="MF_00310"/>
    </source>
</evidence>
<evidence type="ECO:0000256" key="8">
    <source>
        <dbReference type="SAM" id="MobiDB-lite"/>
    </source>
</evidence>
<comment type="function">
    <text evidence="7">Produces ATP from ADP in the presence of a proton gradient across the membrane. The V-type beta chain is a regulatory subunit.</text>
</comment>
<dbReference type="AlphaFoldDB" id="A0A5D0N7H7"/>
<feature type="domain" description="ATP synthase A/B type C-terminal" evidence="11">
    <location>
        <begin position="376"/>
        <end position="471"/>
    </location>
</feature>
<dbReference type="InterPro" id="IPR004100">
    <property type="entry name" value="ATPase_F1/V1/A1_a/bsu_N"/>
</dbReference>
<dbReference type="EMBL" id="VSFG01000013">
    <property type="protein sequence ID" value="TYB40145.1"/>
    <property type="molecule type" value="Genomic_DNA"/>
</dbReference>
<evidence type="ECO:0000256" key="6">
    <source>
        <dbReference type="ARBA" id="ARBA00023196"/>
    </source>
</evidence>
<feature type="domain" description="ATPase F1/V1/A1 complex alpha/beta subunit nucleotide-binding" evidence="9">
    <location>
        <begin position="153"/>
        <end position="369"/>
    </location>
</feature>
<dbReference type="PANTHER" id="PTHR43389:SF4">
    <property type="entry name" value="V-TYPE PROTON ATPASE SUBUNIT B"/>
    <property type="match status" value="1"/>
</dbReference>
<feature type="domain" description="ATPase F1/V1/A1 complex alpha/beta subunit N-terminal" evidence="10">
    <location>
        <begin position="30"/>
        <end position="96"/>
    </location>
</feature>